<dbReference type="Gene3D" id="1.25.40.20">
    <property type="entry name" value="Ankyrin repeat-containing domain"/>
    <property type="match status" value="1"/>
</dbReference>
<proteinExistence type="predicted"/>
<dbReference type="InterPro" id="IPR002110">
    <property type="entry name" value="Ankyrin_rpt"/>
</dbReference>
<evidence type="ECO:0008006" key="2">
    <source>
        <dbReference type="Google" id="ProtNLM"/>
    </source>
</evidence>
<gene>
    <name evidence="1" type="ORF">Faunusvirus13_12</name>
</gene>
<evidence type="ECO:0000313" key="1">
    <source>
        <dbReference type="EMBL" id="AYV79419.1"/>
    </source>
</evidence>
<reference evidence="1" key="1">
    <citation type="submission" date="2018-10" db="EMBL/GenBank/DDBJ databases">
        <title>Hidden diversity of soil giant viruses.</title>
        <authorList>
            <person name="Schulz F."/>
            <person name="Alteio L."/>
            <person name="Goudeau D."/>
            <person name="Ryan E.M."/>
            <person name="Malmstrom R.R."/>
            <person name="Blanchard J."/>
            <person name="Woyke T."/>
        </authorList>
    </citation>
    <scope>NUCLEOTIDE SEQUENCE</scope>
    <source>
        <strain evidence="1">FNV1</strain>
    </source>
</reference>
<name>A0A3G5A1P3_9VIRU</name>
<protein>
    <recommendedName>
        <fullName evidence="2">Ankyrin repeat protein</fullName>
    </recommendedName>
</protein>
<sequence>MSSAEAHRDEFIKLLKTQSEDKCIEYINKYNDFYDTIYANQGDENMLMYTCHRGLSRVAIALIDKKCDLTYQVGCGYTSLIYASLYLLYKVVAHIIDNSQDTITRCSKIGRQCSEMMFLCRDSNNNSSLIKMIDKGYDIYYQTSYDKESLITEAIEYENVDIIKKLIDIDTDFAKIFNIYYKKYKIKNYKYDAIVKYINDRHNAYKHEIIATMNDAIVKYINDRHNAFKHEIIAIMNDASPTNMLYQSFHTTYAVQLVDVICDYILLPI</sequence>
<dbReference type="EMBL" id="MK072144">
    <property type="protein sequence ID" value="AYV79419.1"/>
    <property type="molecule type" value="Genomic_DNA"/>
</dbReference>
<dbReference type="SMART" id="SM00248">
    <property type="entry name" value="ANK"/>
    <property type="match status" value="3"/>
</dbReference>
<organism evidence="1">
    <name type="scientific">Faunusvirus sp</name>
    <dbReference type="NCBI Taxonomy" id="2487766"/>
    <lineage>
        <taxon>Viruses</taxon>
        <taxon>Varidnaviria</taxon>
        <taxon>Bamfordvirae</taxon>
        <taxon>Nucleocytoviricota</taxon>
        <taxon>Megaviricetes</taxon>
        <taxon>Imitervirales</taxon>
        <taxon>Mimiviridae</taxon>
    </lineage>
</organism>
<accession>A0A3G5A1P3</accession>
<dbReference type="InterPro" id="IPR036770">
    <property type="entry name" value="Ankyrin_rpt-contain_sf"/>
</dbReference>
<dbReference type="SUPFAM" id="SSF48403">
    <property type="entry name" value="Ankyrin repeat"/>
    <property type="match status" value="1"/>
</dbReference>